<organism evidence="1 2">
    <name type="scientific">Aspergillus chevalieri</name>
    <name type="common">Eurotium chevalieri</name>
    <dbReference type="NCBI Taxonomy" id="182096"/>
    <lineage>
        <taxon>Eukaryota</taxon>
        <taxon>Fungi</taxon>
        <taxon>Dikarya</taxon>
        <taxon>Ascomycota</taxon>
        <taxon>Pezizomycotina</taxon>
        <taxon>Eurotiomycetes</taxon>
        <taxon>Eurotiomycetidae</taxon>
        <taxon>Eurotiales</taxon>
        <taxon>Aspergillaceae</taxon>
        <taxon>Aspergillus</taxon>
        <taxon>Aspergillus subgen. Aspergillus</taxon>
    </lineage>
</organism>
<name>A0A7R7ZKW1_ASPCH</name>
<dbReference type="Proteomes" id="UP000637239">
    <property type="component" value="Chromosome 3"/>
</dbReference>
<evidence type="ECO:0000313" key="1">
    <source>
        <dbReference type="EMBL" id="BCR86195.1"/>
    </source>
</evidence>
<protein>
    <submittedName>
        <fullName evidence="1">Uncharacterized protein</fullName>
    </submittedName>
</protein>
<dbReference type="KEGG" id="ache:ACHE_30182S"/>
<sequence length="190" mass="20761">MSSDSKTIGTVIRIYDNPSETHPYPTGYIHDLSLIAGKKLPTIASTVGGPRITDWASYTEALSGAPVFAMRLSTPGANENILQNHLNPADLQCENMQRATVVGTQYLWDRETRLQSAALLRRTEDESTMIGWLASVLCLGRPDDEVAKAVVFHNYRTRFLVGGDIRGGVSCGLLDAGFLLPEEVRAARIV</sequence>
<reference evidence="1" key="2">
    <citation type="submission" date="2021-02" db="EMBL/GenBank/DDBJ databases">
        <title>Aspergillus chevalieri M1 genome sequence.</title>
        <authorList>
            <person name="Kadooka C."/>
            <person name="Mori K."/>
            <person name="Futagami T."/>
        </authorList>
    </citation>
    <scope>NUCLEOTIDE SEQUENCE</scope>
    <source>
        <strain evidence="1">M1</strain>
    </source>
</reference>
<dbReference type="RefSeq" id="XP_043134717.1">
    <property type="nucleotide sequence ID" value="XM_043276772.1"/>
</dbReference>
<dbReference type="EMBL" id="AP024418">
    <property type="protein sequence ID" value="BCR86195.1"/>
    <property type="molecule type" value="Genomic_DNA"/>
</dbReference>
<dbReference type="GeneID" id="66980554"/>
<evidence type="ECO:0000313" key="2">
    <source>
        <dbReference type="Proteomes" id="UP000637239"/>
    </source>
</evidence>
<proteinExistence type="predicted"/>
<gene>
    <name evidence="1" type="ORF">ACHE_30182S</name>
</gene>
<keyword evidence="2" id="KW-1185">Reference proteome</keyword>
<dbReference type="AlphaFoldDB" id="A0A7R7ZKW1"/>
<reference evidence="1" key="1">
    <citation type="submission" date="2021-01" db="EMBL/GenBank/DDBJ databases">
        <authorList>
            <consortium name="Aspergillus chevalieri M1 genome sequencing consortium"/>
            <person name="Kazuki M."/>
            <person name="Futagami T."/>
        </authorList>
    </citation>
    <scope>NUCLEOTIDE SEQUENCE</scope>
    <source>
        <strain evidence="1">M1</strain>
    </source>
</reference>
<accession>A0A7R7ZKW1</accession>